<evidence type="ECO:0000256" key="2">
    <source>
        <dbReference type="ARBA" id="ARBA00022723"/>
    </source>
</evidence>
<feature type="region of interest" description="Disordered" evidence="8">
    <location>
        <begin position="1209"/>
        <end position="1239"/>
    </location>
</feature>
<dbReference type="GO" id="GO:0001228">
    <property type="term" value="F:DNA-binding transcription activator activity, RNA polymerase II-specific"/>
    <property type="evidence" value="ECO:0007669"/>
    <property type="project" value="TreeGrafter"/>
</dbReference>
<feature type="domain" description="C2H2-type" evidence="9">
    <location>
        <begin position="755"/>
        <end position="789"/>
    </location>
</feature>
<feature type="compositionally biased region" description="Low complexity" evidence="8">
    <location>
        <begin position="396"/>
        <end position="407"/>
    </location>
</feature>
<dbReference type="Gene3D" id="2.160.20.80">
    <property type="entry name" value="E3 ubiquitin-protein ligase SopA"/>
    <property type="match status" value="1"/>
</dbReference>
<feature type="domain" description="C2H2-type" evidence="9">
    <location>
        <begin position="1313"/>
        <end position="1340"/>
    </location>
</feature>
<evidence type="ECO:0000256" key="6">
    <source>
        <dbReference type="ARBA" id="ARBA00023242"/>
    </source>
</evidence>
<evidence type="ECO:0000256" key="5">
    <source>
        <dbReference type="ARBA" id="ARBA00022833"/>
    </source>
</evidence>
<dbReference type="RefSeq" id="XP_014014211.1">
    <property type="nucleotide sequence ID" value="XM_014158736.2"/>
</dbReference>
<accession>A0A1S3NGE9</accession>
<feature type="domain" description="C2H2-type" evidence="9">
    <location>
        <begin position="1341"/>
        <end position="1375"/>
    </location>
</feature>
<feature type="domain" description="C2H2-type" evidence="9">
    <location>
        <begin position="798"/>
        <end position="821"/>
    </location>
</feature>
<dbReference type="InterPro" id="IPR036236">
    <property type="entry name" value="Znf_C2H2_sf"/>
</dbReference>
<dbReference type="Pfam" id="PF00096">
    <property type="entry name" value="zf-C2H2"/>
    <property type="match status" value="7"/>
</dbReference>
<feature type="domain" description="C2H2-type" evidence="9">
    <location>
        <begin position="855"/>
        <end position="882"/>
    </location>
</feature>
<keyword evidence="10" id="KW-1185">Reference proteome</keyword>
<keyword evidence="5" id="KW-0862">Zinc</keyword>
<feature type="domain" description="C2H2-type" evidence="9">
    <location>
        <begin position="1139"/>
        <end position="1162"/>
    </location>
</feature>
<dbReference type="PROSITE" id="PS00028">
    <property type="entry name" value="ZINC_FINGER_C2H2_1"/>
    <property type="match status" value="9"/>
</dbReference>
<feature type="domain" description="C2H2-type" evidence="9">
    <location>
        <begin position="1465"/>
        <end position="1493"/>
    </location>
</feature>
<dbReference type="FunFam" id="3.30.160.60:FF:000446">
    <property type="entry name" value="Zinc finger protein"/>
    <property type="match status" value="1"/>
</dbReference>
<dbReference type="KEGG" id="sasa:106579141"/>
<evidence type="ECO:0000256" key="4">
    <source>
        <dbReference type="ARBA" id="ARBA00022771"/>
    </source>
</evidence>
<evidence type="ECO:0000256" key="8">
    <source>
        <dbReference type="SAM" id="MobiDB-lite"/>
    </source>
</evidence>
<dbReference type="GO" id="GO:0005634">
    <property type="term" value="C:nucleus"/>
    <property type="evidence" value="ECO:0007669"/>
    <property type="project" value="UniProtKB-SubCell"/>
</dbReference>
<feature type="domain" description="C2H2-type" evidence="9">
    <location>
        <begin position="972"/>
        <end position="1000"/>
    </location>
</feature>
<dbReference type="SMART" id="SM00355">
    <property type="entry name" value="ZnF_C2H2"/>
    <property type="match status" value="21"/>
</dbReference>
<evidence type="ECO:0000256" key="7">
    <source>
        <dbReference type="PROSITE-ProRule" id="PRU00042"/>
    </source>
</evidence>
<feature type="region of interest" description="Disordered" evidence="8">
    <location>
        <begin position="394"/>
        <end position="465"/>
    </location>
</feature>
<comment type="subcellular location">
    <subcellularLocation>
        <location evidence="1">Nucleus</location>
    </subcellularLocation>
</comment>
<feature type="domain" description="C2H2-type" evidence="9">
    <location>
        <begin position="517"/>
        <end position="544"/>
    </location>
</feature>
<dbReference type="FunFam" id="3.30.160.60:FF:000100">
    <property type="entry name" value="Zinc finger 45-like"/>
    <property type="match status" value="1"/>
</dbReference>
<dbReference type="PANTHER" id="PTHR24376:SF250">
    <property type="entry name" value="ZINC FINGER PROTEIN 770"/>
    <property type="match status" value="1"/>
</dbReference>
<name>A0A1S3NGE9_SALSA</name>
<feature type="domain" description="C2H2-type" evidence="9">
    <location>
        <begin position="1285"/>
        <end position="1312"/>
    </location>
</feature>
<feature type="domain" description="C2H2-type" evidence="9">
    <location>
        <begin position="1034"/>
        <end position="1061"/>
    </location>
</feature>
<feature type="domain" description="C2H2-type" evidence="9">
    <location>
        <begin position="879"/>
        <end position="901"/>
    </location>
</feature>
<feature type="compositionally biased region" description="Polar residues" evidence="8">
    <location>
        <begin position="1403"/>
        <end position="1433"/>
    </location>
</feature>
<evidence type="ECO:0000313" key="10">
    <source>
        <dbReference type="Proteomes" id="UP001652741"/>
    </source>
</evidence>
<dbReference type="GeneID" id="106579141"/>
<dbReference type="Gene3D" id="3.30.160.60">
    <property type="entry name" value="Classic Zinc Finger"/>
    <property type="match status" value="12"/>
</dbReference>
<feature type="region of interest" description="Disordered" evidence="8">
    <location>
        <begin position="909"/>
        <end position="939"/>
    </location>
</feature>
<proteinExistence type="predicted"/>
<dbReference type="SUPFAM" id="SSF57667">
    <property type="entry name" value="beta-beta-alpha zinc fingers"/>
    <property type="match status" value="10"/>
</dbReference>
<feature type="compositionally biased region" description="Polar residues" evidence="8">
    <location>
        <begin position="362"/>
        <end position="375"/>
    </location>
</feature>
<keyword evidence="6" id="KW-0539">Nucleus</keyword>
<evidence type="ECO:0000256" key="1">
    <source>
        <dbReference type="ARBA" id="ARBA00004123"/>
    </source>
</evidence>
<dbReference type="Proteomes" id="UP001652741">
    <property type="component" value="Chromosome ssa19"/>
</dbReference>
<gene>
    <name evidence="11" type="primary">LOC106579141</name>
</gene>
<feature type="domain" description="C2H2-type" evidence="9">
    <location>
        <begin position="1257"/>
        <end position="1284"/>
    </location>
</feature>
<dbReference type="PROSITE" id="PS50157">
    <property type="entry name" value="ZINC_FINGER_C2H2_2"/>
    <property type="match status" value="16"/>
</dbReference>
<sequence length="1536" mass="175698">MQKDLKEEDGPIPLSSLRLFVPPLRLVSAALWQVVQRRDIMDYGLVEEFVTTVLEVVPDLMSYRERVQLIMGLRAQLVLELCRTDHLADSETIQPHLNRLRSCVITHREKEIPDPEVEASESNFLKLIQSLLEDPIEREHFFQNVYSEEFGLKYDSALQSLVWEFLSRLEKLLPTPTLQQTASWFLPDPSILEDCVQFVCHPEPLKTLLQYHNNTYEYVDTNALSSVDYILSSLSLSPLKTVVIFPDQTDPEIKSEPMEEPLPYEHMNIQSPASSDNDSEMLPLLESDYVKSVEGMHSDGNLNVEILSLQIQGSEEVCIHKETTEGNLKHETTDNESARERELDGAFHQPQTDSGLKIQKPHSIQQKVQDSSSLSTSCLLRQPTVLLHRLDFTDMPLPVSSPTLSPTLRRKRLQIKKGGSQGQRAGWVISPESKRNANGQPPPETEQDGVTSNDDAPRKRKAGRDLEEEKLHHHIKDFHSEECSGQNREPFDSMPQYSLAPDLSHVIGQSNRSKRVKICSLCRKTFIGAKDLTAHVRSHTEQSPYQCTQCLQSFEHQEDLQKHQQIGCEVATQPEEDNMSTASFEKDNMSTASFEKDNMSTASFEKDNMSTASFEKDNMSTASFEKDNMSTASFEKDNMSTASFEKDNMSTASFEKDNMSTASFEKDNMSTASFEKDNMSTASFEKDNMSTTYFEDGIETSQPNGTSPLSPTTSNVRPTPREFSKARTCHVCQETFQSAYLMRKHLNSKHDQLPYQCLDCGENFKRKFHLKEHKKLCLAASSTTSNIRPTPDQSSKDRNCSLCNKTFDSPYLMRKHLKSKHDQLPYQCPGCGGNFQRNFHLKEHKKECLVAKSLLSCSLCDKTFIEASNLTKHVRSHTYQCTKCLQSFERQEDLQTHLQNVFEEPAQFEEDNTSMPSFEDGTEISQPNDTSNVLPTRKESSRARTCRLCHKTFDTIHFMKKHLNSKHAQLPYQCLHCGENFRKKFNLKEHQKECHKPTPTQLSKARTCHVCHKTFVSVHLMRTHLKSKHDLLPYQCLGCGDHFYKNSHLLKHEKVCSAAKRLLTCCECGKTFKLSKLKRCNQVNQQQAPRGDHQETNTTLIVENGMDIPQSFSTTPQNPTTSNTLTIQGQSSKIANHYETCLLCNETFENGENLRKHMKFQHDVRTYLCLDCGETFQSKSELQKHSGIHLGSRKCPLCVKKTSQSTLQHVQRQQPDLRVSSEGVNPNQHQRDVDPADGSSLLAPRELETNIPQPSTYLCDTCGKDFPSLCRLKRHLQVHTGEQPFPCTDCGKCFTCKGSLKIHQRLHTGERPFSCTLCQQRFITNKHLKRHMFTHTREKPFQCSACGKTFKTKQGWSRHQQFRRCYLEKHTRASFPENQKDLQKHQQIGHEEAAQPEEDKMSRTSSEYKTSQAHGTSAQSPDTSNVCPTPRQSSKARTCHVCHEVFHSAYLMRKHLNSKHDQLPYQCLDCGENFKRKFNLREHKARCHSTPSSKARICCLCNKTFNSPYLMRKHLKSQHDQLPYQELEGTVDMFLS</sequence>
<feature type="domain" description="C2H2-type" evidence="9">
    <location>
        <begin position="545"/>
        <end position="574"/>
    </location>
</feature>
<feature type="region of interest" description="Disordered" evidence="8">
    <location>
        <begin position="1377"/>
        <end position="1433"/>
    </location>
</feature>
<feature type="region of interest" description="Disordered" evidence="8">
    <location>
        <begin position="700"/>
        <end position="720"/>
    </location>
</feature>
<keyword evidence="2" id="KW-0479">Metal-binding</keyword>
<reference evidence="11" key="1">
    <citation type="submission" date="2025-08" db="UniProtKB">
        <authorList>
            <consortium name="RefSeq"/>
        </authorList>
    </citation>
    <scope>IDENTIFICATION</scope>
</reference>
<dbReference type="PANTHER" id="PTHR24376">
    <property type="entry name" value="ZINC FINGER PROTEIN"/>
    <property type="match status" value="1"/>
</dbReference>
<dbReference type="Bgee" id="ENSSSAG00000056090">
    <property type="expression patterns" value="Expressed in testis and 22 other cell types or tissues"/>
</dbReference>
<feature type="region of interest" description="Disordered" evidence="8">
    <location>
        <begin position="348"/>
        <end position="375"/>
    </location>
</feature>
<dbReference type="GO" id="GO:0008270">
    <property type="term" value="F:zinc ion binding"/>
    <property type="evidence" value="ECO:0007669"/>
    <property type="project" value="UniProtKB-KW"/>
</dbReference>
<dbReference type="InterPro" id="IPR029400">
    <property type="entry name" value="TINF2_N"/>
</dbReference>
<evidence type="ECO:0000313" key="11">
    <source>
        <dbReference type="RefSeq" id="XP_014014211.1"/>
    </source>
</evidence>
<keyword evidence="4 7" id="KW-0863">Zinc-finger</keyword>
<dbReference type="FunFam" id="3.30.160.60:FF:000358">
    <property type="entry name" value="zinc finger protein 24"/>
    <property type="match status" value="1"/>
</dbReference>
<feature type="compositionally biased region" description="Polar residues" evidence="8">
    <location>
        <begin position="923"/>
        <end position="934"/>
    </location>
</feature>
<feature type="compositionally biased region" description="Polar residues" evidence="8">
    <location>
        <begin position="700"/>
        <end position="717"/>
    </location>
</feature>
<dbReference type="STRING" id="8030.ENSSSAP00000060963"/>
<evidence type="ECO:0000256" key="3">
    <source>
        <dbReference type="ARBA" id="ARBA00022737"/>
    </source>
</evidence>
<dbReference type="InterPro" id="IPR013087">
    <property type="entry name" value="Znf_C2H2_type"/>
</dbReference>
<dbReference type="PaxDb" id="8030-ENSSSAP00000060963"/>
<evidence type="ECO:0000259" key="9">
    <source>
        <dbReference type="PROSITE" id="PS50157"/>
    </source>
</evidence>
<dbReference type="Pfam" id="PF14973">
    <property type="entry name" value="TINF2_N"/>
    <property type="match status" value="1"/>
</dbReference>
<protein>
    <submittedName>
        <fullName evidence="11">Zinc finger protein 91 isoform X1</fullName>
    </submittedName>
</protein>
<dbReference type="OrthoDB" id="8922241at2759"/>
<feature type="compositionally biased region" description="Basic and acidic residues" evidence="8">
    <location>
        <begin position="1378"/>
        <end position="1402"/>
    </location>
</feature>
<dbReference type="CDD" id="cd11657">
    <property type="entry name" value="TIN2_N"/>
    <property type="match status" value="1"/>
</dbReference>
<organism evidence="10 11">
    <name type="scientific">Salmo salar</name>
    <name type="common">Atlantic salmon</name>
    <dbReference type="NCBI Taxonomy" id="8030"/>
    <lineage>
        <taxon>Eukaryota</taxon>
        <taxon>Metazoa</taxon>
        <taxon>Chordata</taxon>
        <taxon>Craniata</taxon>
        <taxon>Vertebrata</taxon>
        <taxon>Euteleostomi</taxon>
        <taxon>Actinopterygii</taxon>
        <taxon>Neopterygii</taxon>
        <taxon>Teleostei</taxon>
        <taxon>Protacanthopterygii</taxon>
        <taxon>Salmoniformes</taxon>
        <taxon>Salmonidae</taxon>
        <taxon>Salmoninae</taxon>
        <taxon>Salmo</taxon>
    </lineage>
</organism>
<dbReference type="SUPFAM" id="SSF141571">
    <property type="entry name" value="Pentapeptide repeat-like"/>
    <property type="match status" value="1"/>
</dbReference>
<dbReference type="GO" id="GO:0000978">
    <property type="term" value="F:RNA polymerase II cis-regulatory region sequence-specific DNA binding"/>
    <property type="evidence" value="ECO:0007669"/>
    <property type="project" value="TreeGrafter"/>
</dbReference>
<keyword evidence="3" id="KW-0677">Repeat</keyword>
<feature type="domain" description="C2H2-type" evidence="9">
    <location>
        <begin position="826"/>
        <end position="846"/>
    </location>
</feature>
<dbReference type="Pfam" id="PF12874">
    <property type="entry name" value="zf-met"/>
    <property type="match status" value="4"/>
</dbReference>
<feature type="domain" description="C2H2-type" evidence="9">
    <location>
        <begin position="1167"/>
        <end position="1194"/>
    </location>
</feature>